<evidence type="ECO:0000259" key="1">
    <source>
        <dbReference type="Pfam" id="PF08350"/>
    </source>
</evidence>
<keyword evidence="4" id="KW-1185">Reference proteome</keyword>
<sequence>MKKSLLDLLFKSERRKNILLLLQDSPMDMEALLRSINSPRQSLLPQLRLLETHYLIAQSDDAYELTSVGRLLMERMKPLLGIVDTLDCDINYWGKHKLDFIPPHLLSRMRDLGICKVITPCLVNLYDINEEFFEKCKTSKSLTIAVTFLYPNFPEIYNAWIDRGVQVTVIVSKGLFEIIRSNYADEFRKLLSGGKLHLLVYNDVMDFVSFGHNDHCAFFRLFLNTGEYDNNQLMCCSPGAVEWARELCEHYRKNSTPVNDV</sequence>
<dbReference type="Proteomes" id="UP001206983">
    <property type="component" value="Unassembled WGS sequence"/>
</dbReference>
<reference evidence="3 4" key="1">
    <citation type="journal article" date="2011" name="Appl. Environ. Microbiol.">
        <title>Methanogenic archaea isolated from Taiwan's Chelungpu fault.</title>
        <authorList>
            <person name="Wu S.Y."/>
            <person name="Lai M.C."/>
        </authorList>
    </citation>
    <scope>NUCLEOTIDE SEQUENCE [LARGE SCALE GENOMIC DNA]</scope>
    <source>
        <strain evidence="3 4">St545Mb</strain>
    </source>
</reference>
<feature type="domain" description="Methanogenesis regulatory protein FilR1 middle" evidence="1">
    <location>
        <begin position="126"/>
        <end position="254"/>
    </location>
</feature>
<dbReference type="Pfam" id="PF25213">
    <property type="entry name" value="HVO_A0261_N"/>
    <property type="match status" value="1"/>
</dbReference>
<dbReference type="PIRSF" id="PIRSF006692">
    <property type="entry name" value="TF_HTH_AF0396_prd"/>
    <property type="match status" value="1"/>
</dbReference>
<dbReference type="InterPro" id="IPR013561">
    <property type="entry name" value="FilR1_middle_dom"/>
</dbReference>
<name>A0AAE3KY87_9EURY</name>
<dbReference type="InterPro" id="IPR016490">
    <property type="entry name" value="Tscrpt_reg_HTH_AF0396-typ3"/>
</dbReference>
<dbReference type="InterPro" id="IPR036390">
    <property type="entry name" value="WH_DNA-bd_sf"/>
</dbReference>
<evidence type="ECO:0000313" key="4">
    <source>
        <dbReference type="Proteomes" id="UP001206983"/>
    </source>
</evidence>
<organism evidence="3 4">
    <name type="scientific">Methanolobus chelungpuianus</name>
    <dbReference type="NCBI Taxonomy" id="502115"/>
    <lineage>
        <taxon>Archaea</taxon>
        <taxon>Methanobacteriati</taxon>
        <taxon>Methanobacteriota</taxon>
        <taxon>Stenosarchaea group</taxon>
        <taxon>Methanomicrobia</taxon>
        <taxon>Methanosarcinales</taxon>
        <taxon>Methanosarcinaceae</taxon>
        <taxon>Methanolobus</taxon>
    </lineage>
</organism>
<evidence type="ECO:0000313" key="3">
    <source>
        <dbReference type="EMBL" id="MCQ6963531.1"/>
    </source>
</evidence>
<comment type="caution">
    <text evidence="3">The sequence shown here is derived from an EMBL/GenBank/DDBJ whole genome shotgun (WGS) entry which is preliminary data.</text>
</comment>
<gene>
    <name evidence="3" type="ORF">PV02_10580</name>
</gene>
<dbReference type="Pfam" id="PF08350">
    <property type="entry name" value="FilR1_middle"/>
    <property type="match status" value="1"/>
</dbReference>
<accession>A0AAE3KY87</accession>
<dbReference type="InterPro" id="IPR057527">
    <property type="entry name" value="HVO_A0261-like_N"/>
</dbReference>
<dbReference type="SUPFAM" id="SSF46785">
    <property type="entry name" value="Winged helix' DNA-binding domain"/>
    <property type="match status" value="1"/>
</dbReference>
<evidence type="ECO:0000259" key="2">
    <source>
        <dbReference type="Pfam" id="PF25213"/>
    </source>
</evidence>
<dbReference type="AlphaFoldDB" id="A0AAE3KY87"/>
<proteinExistence type="predicted"/>
<dbReference type="EMBL" id="JTEO01000006">
    <property type="protein sequence ID" value="MCQ6963531.1"/>
    <property type="molecule type" value="Genomic_DNA"/>
</dbReference>
<feature type="domain" description="HVO-A0261-like N-terminal" evidence="2">
    <location>
        <begin position="7"/>
        <end position="85"/>
    </location>
</feature>
<protein>
    <recommendedName>
        <fullName evidence="5">Methanogenesis regulatory protein FilR1 middle domain-containing protein</fullName>
    </recommendedName>
</protein>
<evidence type="ECO:0008006" key="5">
    <source>
        <dbReference type="Google" id="ProtNLM"/>
    </source>
</evidence>